<sequence>MIVIAGGCVSATFVPTQGGMYPPKNRYCDIQVFSSTIPDQEYEEIGIVEGEGSAWKSDLEDVLPKIMEEGCLAGGDALIMQSSDTYSSGGRDGFPVQRISATVIRWSSE</sequence>
<dbReference type="EMBL" id="UINC01015086">
    <property type="protein sequence ID" value="SVA63803.1"/>
    <property type="molecule type" value="Genomic_DNA"/>
</dbReference>
<protein>
    <submittedName>
        <fullName evidence="1">Uncharacterized protein</fullName>
    </submittedName>
</protein>
<organism evidence="1">
    <name type="scientific">marine metagenome</name>
    <dbReference type="NCBI Taxonomy" id="408172"/>
    <lineage>
        <taxon>unclassified sequences</taxon>
        <taxon>metagenomes</taxon>
        <taxon>ecological metagenomes</taxon>
    </lineage>
</organism>
<gene>
    <name evidence="1" type="ORF">METZ01_LOCUS116657</name>
</gene>
<accession>A0A381XHN3</accession>
<proteinExistence type="predicted"/>
<evidence type="ECO:0000313" key="1">
    <source>
        <dbReference type="EMBL" id="SVA63803.1"/>
    </source>
</evidence>
<name>A0A381XHN3_9ZZZZ</name>
<reference evidence="1" key="1">
    <citation type="submission" date="2018-05" db="EMBL/GenBank/DDBJ databases">
        <authorList>
            <person name="Lanie J.A."/>
            <person name="Ng W.-L."/>
            <person name="Kazmierczak K.M."/>
            <person name="Andrzejewski T.M."/>
            <person name="Davidsen T.M."/>
            <person name="Wayne K.J."/>
            <person name="Tettelin H."/>
            <person name="Glass J.I."/>
            <person name="Rusch D."/>
            <person name="Podicherti R."/>
            <person name="Tsui H.-C.T."/>
            <person name="Winkler M.E."/>
        </authorList>
    </citation>
    <scope>NUCLEOTIDE SEQUENCE</scope>
</reference>
<dbReference type="AlphaFoldDB" id="A0A381XHN3"/>